<dbReference type="OrthoDB" id="9816309at2"/>
<evidence type="ECO:0000256" key="7">
    <source>
        <dbReference type="ARBA" id="ARBA00022741"/>
    </source>
</evidence>
<comment type="catalytic activity">
    <reaction evidence="1">
        <text>ATP + protein L-histidine = ADP + protein N-phospho-L-histidine.</text>
        <dbReference type="EC" id="2.7.13.3"/>
    </reaction>
</comment>
<dbReference type="InterPro" id="IPR011102">
    <property type="entry name" value="Sig_transdc_His_kinase_HWE"/>
</dbReference>
<keyword evidence="5" id="KW-0808">Transferase</keyword>
<dbReference type="SUPFAM" id="SSF52738">
    <property type="entry name" value="Methylesterase CheB, C-terminal domain"/>
    <property type="match status" value="1"/>
</dbReference>
<dbReference type="SMART" id="SM00911">
    <property type="entry name" value="HWE_HK"/>
    <property type="match status" value="1"/>
</dbReference>
<dbReference type="Gene3D" id="3.40.50.180">
    <property type="entry name" value="Methylesterase CheB, C-terminal domain"/>
    <property type="match status" value="1"/>
</dbReference>
<keyword evidence="9" id="KW-0067">ATP-binding</keyword>
<dbReference type="PROSITE" id="PS50123">
    <property type="entry name" value="CHER"/>
    <property type="match status" value="1"/>
</dbReference>
<dbReference type="EMBL" id="CP021404">
    <property type="protein sequence ID" value="ATI40754.1"/>
    <property type="molecule type" value="Genomic_DNA"/>
</dbReference>
<feature type="coiled-coil region" evidence="11">
    <location>
        <begin position="949"/>
        <end position="976"/>
    </location>
</feature>
<dbReference type="Pfam" id="PF13596">
    <property type="entry name" value="PAS_10"/>
    <property type="match status" value="1"/>
</dbReference>
<dbReference type="PRINTS" id="PR00996">
    <property type="entry name" value="CHERMTFRASE"/>
</dbReference>
<dbReference type="Pfam" id="PF03705">
    <property type="entry name" value="CheR_N"/>
    <property type="match status" value="1"/>
</dbReference>
<dbReference type="Gene3D" id="1.10.155.10">
    <property type="entry name" value="Chemotaxis receptor methyltransferase CheR, N-terminal domain"/>
    <property type="match status" value="1"/>
</dbReference>
<evidence type="ECO:0000256" key="2">
    <source>
        <dbReference type="ARBA" id="ARBA00001541"/>
    </source>
</evidence>
<dbReference type="InterPro" id="IPR036890">
    <property type="entry name" value="HATPase_C_sf"/>
</dbReference>
<dbReference type="Proteomes" id="UP000219050">
    <property type="component" value="Chromosome"/>
</dbReference>
<keyword evidence="3" id="KW-0597">Phosphoprotein</keyword>
<feature type="active site" evidence="10">
    <location>
        <position position="142"/>
    </location>
</feature>
<dbReference type="Pfam" id="PF01739">
    <property type="entry name" value="CheR"/>
    <property type="match status" value="1"/>
</dbReference>
<dbReference type="CDD" id="cd16434">
    <property type="entry name" value="CheB-CheR_fusion"/>
    <property type="match status" value="1"/>
</dbReference>
<dbReference type="RefSeq" id="WP_097372406.1">
    <property type="nucleotide sequence ID" value="NZ_CP021404.1"/>
</dbReference>
<dbReference type="Gene3D" id="3.40.50.150">
    <property type="entry name" value="Vaccinia Virus protein VP39"/>
    <property type="match status" value="1"/>
</dbReference>
<keyword evidence="10" id="KW-0145">Chemotaxis</keyword>
<dbReference type="GO" id="GO:0008983">
    <property type="term" value="F:protein-glutamate O-methyltransferase activity"/>
    <property type="evidence" value="ECO:0007669"/>
    <property type="project" value="UniProtKB-EC"/>
</dbReference>
<keyword evidence="16" id="KW-1185">Reference proteome</keyword>
<evidence type="ECO:0000256" key="9">
    <source>
        <dbReference type="ARBA" id="ARBA00022840"/>
    </source>
</evidence>
<dbReference type="KEGG" id="cmag:CBW24_01175"/>
<dbReference type="SMART" id="SM00138">
    <property type="entry name" value="MeTrc"/>
    <property type="match status" value="1"/>
</dbReference>
<evidence type="ECO:0000259" key="12">
    <source>
        <dbReference type="PROSITE" id="PS50112"/>
    </source>
</evidence>
<dbReference type="PROSITE" id="PS50122">
    <property type="entry name" value="CHEB"/>
    <property type="match status" value="1"/>
</dbReference>
<reference evidence="15 16" key="1">
    <citation type="submission" date="2017-05" db="EMBL/GenBank/DDBJ databases">
        <title>Comparative genomic and metabolic analysis of manganese-oxidizing mechanisms in Celeribater manganoxidans DY25T: its adaption to the environment of polymetallic nodule.</title>
        <authorList>
            <person name="Wang X."/>
        </authorList>
    </citation>
    <scope>NUCLEOTIDE SEQUENCE [LARGE SCALE GENOMIC DNA]</scope>
    <source>
        <strain evidence="15 16">DY25</strain>
    </source>
</reference>
<dbReference type="InterPro" id="IPR000014">
    <property type="entry name" value="PAS"/>
</dbReference>
<evidence type="ECO:0000259" key="13">
    <source>
        <dbReference type="PROSITE" id="PS50122"/>
    </source>
</evidence>
<dbReference type="Gene3D" id="3.30.565.10">
    <property type="entry name" value="Histidine kinase-like ATPase, C-terminal domain"/>
    <property type="match status" value="1"/>
</dbReference>
<feature type="domain" description="PAS" evidence="12">
    <location>
        <begin position="826"/>
        <end position="895"/>
    </location>
</feature>
<dbReference type="Pfam" id="PF08448">
    <property type="entry name" value="PAS_4"/>
    <property type="match status" value="1"/>
</dbReference>
<evidence type="ECO:0000313" key="16">
    <source>
        <dbReference type="Proteomes" id="UP000219050"/>
    </source>
</evidence>
<dbReference type="InterPro" id="IPR035909">
    <property type="entry name" value="CheB_C"/>
</dbReference>
<dbReference type="InterPro" id="IPR029063">
    <property type="entry name" value="SAM-dependent_MTases_sf"/>
</dbReference>
<dbReference type="SUPFAM" id="SSF55874">
    <property type="entry name" value="ATPase domain of HSP90 chaperone/DNA topoisomerase II/histidine kinase"/>
    <property type="match status" value="1"/>
</dbReference>
<keyword evidence="8" id="KW-0418">Kinase</keyword>
<dbReference type="GO" id="GO:0032259">
    <property type="term" value="P:methylation"/>
    <property type="evidence" value="ECO:0007669"/>
    <property type="project" value="UniProtKB-KW"/>
</dbReference>
<feature type="domain" description="CheB-type methylesterase" evidence="13">
    <location>
        <begin position="11"/>
        <end position="200"/>
    </location>
</feature>
<evidence type="ECO:0000256" key="5">
    <source>
        <dbReference type="ARBA" id="ARBA00022679"/>
    </source>
</evidence>
<feature type="active site" evidence="10">
    <location>
        <position position="23"/>
    </location>
</feature>
<protein>
    <recommendedName>
        <fullName evidence="17">Blue-light-activated histidine kinase</fullName>
    </recommendedName>
</protein>
<proteinExistence type="predicted"/>
<dbReference type="GO" id="GO:0005737">
    <property type="term" value="C:cytoplasm"/>
    <property type="evidence" value="ECO:0007669"/>
    <property type="project" value="InterPro"/>
</dbReference>
<dbReference type="InterPro" id="IPR022641">
    <property type="entry name" value="CheR_N"/>
</dbReference>
<feature type="active site" evidence="10">
    <location>
        <position position="50"/>
    </location>
</feature>
<dbReference type="AlphaFoldDB" id="A0A291LVT8"/>
<dbReference type="NCBIfam" id="TIGR00229">
    <property type="entry name" value="sensory_box"/>
    <property type="match status" value="1"/>
</dbReference>
<dbReference type="CDD" id="cd00130">
    <property type="entry name" value="PAS"/>
    <property type="match status" value="1"/>
</dbReference>
<evidence type="ECO:0000256" key="1">
    <source>
        <dbReference type="ARBA" id="ARBA00000085"/>
    </source>
</evidence>
<keyword evidence="4" id="KW-0489">Methyltransferase</keyword>
<keyword evidence="11" id="KW-0175">Coiled coil</keyword>
<comment type="catalytic activity">
    <reaction evidence="2">
        <text>L-glutamyl-[protein] + S-adenosyl-L-methionine = [protein]-L-glutamate 5-O-methyl ester + S-adenosyl-L-homocysteine</text>
        <dbReference type="Rhea" id="RHEA:24452"/>
        <dbReference type="Rhea" id="RHEA-COMP:10208"/>
        <dbReference type="Rhea" id="RHEA-COMP:10311"/>
        <dbReference type="ChEBI" id="CHEBI:29973"/>
        <dbReference type="ChEBI" id="CHEBI:57856"/>
        <dbReference type="ChEBI" id="CHEBI:59789"/>
        <dbReference type="ChEBI" id="CHEBI:82795"/>
        <dbReference type="EC" id="2.1.1.80"/>
    </reaction>
</comment>
<dbReference type="Gene3D" id="3.30.450.20">
    <property type="entry name" value="PAS domain"/>
    <property type="match status" value="2"/>
</dbReference>
<dbReference type="GO" id="GO:0004673">
    <property type="term" value="F:protein histidine kinase activity"/>
    <property type="evidence" value="ECO:0007669"/>
    <property type="project" value="UniProtKB-EC"/>
</dbReference>
<dbReference type="InterPro" id="IPR050903">
    <property type="entry name" value="Bact_Chemotaxis_MeTrfase"/>
</dbReference>
<evidence type="ECO:0000256" key="4">
    <source>
        <dbReference type="ARBA" id="ARBA00022603"/>
    </source>
</evidence>
<evidence type="ECO:0000256" key="11">
    <source>
        <dbReference type="SAM" id="Coils"/>
    </source>
</evidence>
<evidence type="ECO:0000259" key="14">
    <source>
        <dbReference type="PROSITE" id="PS50123"/>
    </source>
</evidence>
<dbReference type="GO" id="GO:0005524">
    <property type="term" value="F:ATP binding"/>
    <property type="evidence" value="ECO:0007669"/>
    <property type="project" value="UniProtKB-KW"/>
</dbReference>
<keyword evidence="6" id="KW-0949">S-adenosyl-L-methionine</keyword>
<dbReference type="GO" id="GO:0008984">
    <property type="term" value="F:protein-glutamate methylesterase activity"/>
    <property type="evidence" value="ECO:0007669"/>
    <property type="project" value="InterPro"/>
</dbReference>
<evidence type="ECO:0000256" key="8">
    <source>
        <dbReference type="ARBA" id="ARBA00022777"/>
    </source>
</evidence>
<evidence type="ECO:0000256" key="3">
    <source>
        <dbReference type="ARBA" id="ARBA00022553"/>
    </source>
</evidence>
<dbReference type="PANTHER" id="PTHR24422:SF27">
    <property type="entry name" value="PROTEIN-GLUTAMATE O-METHYLTRANSFERASE"/>
    <property type="match status" value="1"/>
</dbReference>
<evidence type="ECO:0000313" key="15">
    <source>
        <dbReference type="EMBL" id="ATI40754.1"/>
    </source>
</evidence>
<dbReference type="SMART" id="SM00091">
    <property type="entry name" value="PAS"/>
    <property type="match status" value="2"/>
</dbReference>
<dbReference type="Pfam" id="PF01339">
    <property type="entry name" value="CheB_methylest"/>
    <property type="match status" value="1"/>
</dbReference>
<dbReference type="PANTHER" id="PTHR24422">
    <property type="entry name" value="CHEMOTAXIS PROTEIN METHYLTRANSFERASE"/>
    <property type="match status" value="1"/>
</dbReference>
<keyword evidence="7" id="KW-0547">Nucleotide-binding</keyword>
<dbReference type="SUPFAM" id="SSF47757">
    <property type="entry name" value="Chemotaxis receptor methyltransferase CheR, N-terminal domain"/>
    <property type="match status" value="1"/>
</dbReference>
<name>A0A291LVT8_9RHOB</name>
<dbReference type="GO" id="GO:0006935">
    <property type="term" value="P:chemotaxis"/>
    <property type="evidence" value="ECO:0007669"/>
    <property type="project" value="UniProtKB-UniRule"/>
</dbReference>
<feature type="domain" description="CheR-type methyltransferase" evidence="14">
    <location>
        <begin position="214"/>
        <end position="453"/>
    </location>
</feature>
<dbReference type="GO" id="GO:0000156">
    <property type="term" value="F:phosphorelay response regulator activity"/>
    <property type="evidence" value="ECO:0007669"/>
    <property type="project" value="InterPro"/>
</dbReference>
<dbReference type="SUPFAM" id="SSF53335">
    <property type="entry name" value="S-adenosyl-L-methionine-dependent methyltransferases"/>
    <property type="match status" value="1"/>
</dbReference>
<evidence type="ECO:0008006" key="17">
    <source>
        <dbReference type="Google" id="ProtNLM"/>
    </source>
</evidence>
<keyword evidence="10" id="KW-0378">Hydrolase</keyword>
<gene>
    <name evidence="15" type="ORF">CBW24_01175</name>
</gene>
<evidence type="ECO:0000256" key="6">
    <source>
        <dbReference type="ARBA" id="ARBA00022691"/>
    </source>
</evidence>
<dbReference type="InterPro" id="IPR035965">
    <property type="entry name" value="PAS-like_dom_sf"/>
</dbReference>
<feature type="coiled-coil region" evidence="11">
    <location>
        <begin position="638"/>
        <end position="707"/>
    </location>
</feature>
<accession>A0A291LVT8</accession>
<dbReference type="InterPro" id="IPR036804">
    <property type="entry name" value="CheR_N_sf"/>
</dbReference>
<dbReference type="SUPFAM" id="SSF55785">
    <property type="entry name" value="PYP-like sensor domain (PAS domain)"/>
    <property type="match status" value="1"/>
</dbReference>
<dbReference type="InterPro" id="IPR000780">
    <property type="entry name" value="CheR_MeTrfase"/>
</dbReference>
<organism evidence="15 16">
    <name type="scientific">Pacificitalea manganoxidans</name>
    <dbReference type="NCBI Taxonomy" id="1411902"/>
    <lineage>
        <taxon>Bacteria</taxon>
        <taxon>Pseudomonadati</taxon>
        <taxon>Pseudomonadota</taxon>
        <taxon>Alphaproteobacteria</taxon>
        <taxon>Rhodobacterales</taxon>
        <taxon>Paracoccaceae</taxon>
        <taxon>Pacificitalea</taxon>
    </lineage>
</organism>
<dbReference type="PROSITE" id="PS50112">
    <property type="entry name" value="PAS"/>
    <property type="match status" value="1"/>
</dbReference>
<dbReference type="Pfam" id="PF07536">
    <property type="entry name" value="HWE_HK"/>
    <property type="match status" value="1"/>
</dbReference>
<dbReference type="InterPro" id="IPR022642">
    <property type="entry name" value="CheR_C"/>
</dbReference>
<dbReference type="InterPro" id="IPR013656">
    <property type="entry name" value="PAS_4"/>
</dbReference>
<dbReference type="InterPro" id="IPR000673">
    <property type="entry name" value="Sig_transdc_resp-reg_Me-estase"/>
</dbReference>
<evidence type="ECO:0000256" key="10">
    <source>
        <dbReference type="PROSITE-ProRule" id="PRU00050"/>
    </source>
</evidence>
<sequence length="1159" mass="129511">MTQQADTQARSAEGPVIVGVGASAGGLEAFQQLLAGVPEQHEFVFILVQHLDPNHESMLSDLLSKNSRSPVVTAQDGQSVVPGSVYLIPPNKALTLQGGKLRLAPFDSPRGQRRPIDILMASIAQEAGDHAVGIVLSGTGSDGSRGAQAIKEHGGLILAQDPNQAKYDGMPRAVIGTGAVDLVLPTGEMMSTLDDYFQRRSGLHPEILSDAEFIDRVAQHVRYRTGHDFRHYKRATLLRRLAVRMSVLGITTPDAYLRELVSNKDEAARLFRDLLINVTSFFRDPEAFDRLRSKALPRIIEGRGRDDELRIWVPGCSTGQEAYTIAMLVAREVERDDVHPRVSIFATDIDDDALAIARRGIYPNSIIDEVPEDFLTEFFISTPEGYEVSSRLRDMVRFSSQSLIKDPPFSRLDLVSCRNVTIYFDSYLQDLAIHVFHYALREGGFLFLGPSESPRIIDDCFSEIDGRQRLFRRRNGPAVPLRLVQSPAPRKITAEVAPEDDSSGDLIRLPYAETLLRRYTPAFLHLSARHELLYASETAAPYLQIRPGAPDLSVRALIKPALEPALRRLLNGMGLNSDMSEIEYQGELDGRQVRIVMNCEDLKGGGMLVVLRDKMDLRADRMQSRDATGVATIDESYVDALERELDEARQTIRSNIEELETSNEELKSSNEEMMSMNEELQSANEELQNKIHEVNEVNADLANLIRAIRVPTVFLDQKLRLRSYTPEALTIYSFADHDRGRPLEEISSRIDGDRLITLCEEVVRTGEPRTARFVDDEDDRVFSAQIVPYHTERDTASGVVFTLTDMTAEDSLARQAEQNRLLAESRLAEVEEVYNVSPLAMGLIDPDLRVIRANRRFAALTGVRPEDLTGQSISGLVPGADEVIHESVRSVLSTGAPVLGMRFEAGREITRRDDDVRIWEVDWYPVRFGGETTGIGINVHDITDDERLKHEQRRLMRELQHRVKNILANVVALVNRAARDARNDTDAMRTLTRRIQALSKTHSLLSNTVGGSTRIRQIIEPELTAVYGPDRVRVRGRDIQLSPRTSLALATAFHELATNAAKFGAFSTPDGRVSLTWKRVDDGDEDEFVFTWRETGGPVTALPTRTGFGSQLIRSTVETTLDGSIEFSWEPEGLLCVMRVPSAQLLKQEDRFFDDIFAS</sequence>